<proteinExistence type="predicted"/>
<dbReference type="AlphaFoldDB" id="A0AAD4XLM9"/>
<evidence type="ECO:0000256" key="1">
    <source>
        <dbReference type="SAM" id="Coils"/>
    </source>
</evidence>
<organism evidence="2 3">
    <name type="scientific">Papaver atlanticum</name>
    <dbReference type="NCBI Taxonomy" id="357466"/>
    <lineage>
        <taxon>Eukaryota</taxon>
        <taxon>Viridiplantae</taxon>
        <taxon>Streptophyta</taxon>
        <taxon>Embryophyta</taxon>
        <taxon>Tracheophyta</taxon>
        <taxon>Spermatophyta</taxon>
        <taxon>Magnoliopsida</taxon>
        <taxon>Ranunculales</taxon>
        <taxon>Papaveraceae</taxon>
        <taxon>Papaveroideae</taxon>
        <taxon>Papaver</taxon>
    </lineage>
</organism>
<name>A0AAD4XLM9_9MAGN</name>
<dbReference type="EMBL" id="JAJJMB010007708">
    <property type="protein sequence ID" value="KAI3928850.1"/>
    <property type="molecule type" value="Genomic_DNA"/>
</dbReference>
<gene>
    <name evidence="2" type="ORF">MKW98_024451</name>
</gene>
<protein>
    <submittedName>
        <fullName evidence="2">Uncharacterized protein</fullName>
    </submittedName>
</protein>
<keyword evidence="1" id="KW-0175">Coiled coil</keyword>
<feature type="coiled-coil region" evidence="1">
    <location>
        <begin position="129"/>
        <end position="177"/>
    </location>
</feature>
<evidence type="ECO:0000313" key="3">
    <source>
        <dbReference type="Proteomes" id="UP001202328"/>
    </source>
</evidence>
<dbReference type="Proteomes" id="UP001202328">
    <property type="component" value="Unassembled WGS sequence"/>
</dbReference>
<comment type="caution">
    <text evidence="2">The sequence shown here is derived from an EMBL/GenBank/DDBJ whole genome shotgun (WGS) entry which is preliminary data.</text>
</comment>
<reference evidence="2" key="1">
    <citation type="submission" date="2022-04" db="EMBL/GenBank/DDBJ databases">
        <title>A functionally conserved STORR gene fusion in Papaver species that diverged 16.8 million years ago.</title>
        <authorList>
            <person name="Catania T."/>
        </authorList>
    </citation>
    <scope>NUCLEOTIDE SEQUENCE</scope>
    <source>
        <strain evidence="2">S-188037</strain>
    </source>
</reference>
<evidence type="ECO:0000313" key="2">
    <source>
        <dbReference type="EMBL" id="KAI3928850.1"/>
    </source>
</evidence>
<sequence>MFCTLFFTNFNSTYVHYKYLNCVQSVDRMNMISWPDKIHEHMMESIASVTRNKSKTHTLTGCTVYLLLWFLGHVRNIKRKPDTNKLPRFARWNLYDGSSELEGMLEILSKEQVSENFVVAFTDEEKKMCTFEESEVQTLKAKVQELKNKVKVKDKIILDLKGEIEALKSQVEMLRENSAPRTPLHGGSPLPIVIYTPPSFNLNVTQEMNKVVPPEEPAVGNIQVDHVSEEPVAEVPVVEEPINVVPLATTNNIGSIVRNVKFTYVTRRKKEFDGFVTGEQKKQKTEAKLKKLDKRNKLWHDYSTKVTKKNEVKLIKEYYRYAKLCDYVWKCIEGDFIRFITGEYIQQMLFNQSVANEIIEFKMRK</sequence>
<accession>A0AAD4XLM9</accession>
<keyword evidence="3" id="KW-1185">Reference proteome</keyword>